<dbReference type="PRINTS" id="PR02075">
    <property type="entry name" value="FIBSHEATHIP1"/>
</dbReference>
<feature type="region of interest" description="Disordered" evidence="4">
    <location>
        <begin position="86"/>
        <end position="110"/>
    </location>
</feature>
<protein>
    <recommendedName>
        <fullName evidence="2">Fibrous sheath-interacting protein 1</fullName>
    </recommendedName>
</protein>
<proteinExistence type="inferred from homology"/>
<dbReference type="Proteomes" id="UP000694385">
    <property type="component" value="Unassembled WGS sequence"/>
</dbReference>
<dbReference type="OMA" id="EPASCKV"/>
<reference evidence="5" key="1">
    <citation type="submission" date="2025-08" db="UniProtKB">
        <authorList>
            <consortium name="Ensembl"/>
        </authorList>
    </citation>
    <scope>IDENTIFICATION</scope>
</reference>
<evidence type="ECO:0000313" key="6">
    <source>
        <dbReference type="Proteomes" id="UP000694385"/>
    </source>
</evidence>
<dbReference type="PANTHER" id="PTHR22012">
    <property type="entry name" value="FIBROUS SHEATH INTERACTING PROTEIN 1"/>
    <property type="match status" value="1"/>
</dbReference>
<reference evidence="5" key="2">
    <citation type="submission" date="2025-09" db="UniProtKB">
        <authorList>
            <consortium name="Ensembl"/>
        </authorList>
    </citation>
    <scope>IDENTIFICATION</scope>
</reference>
<dbReference type="PANTHER" id="PTHR22012:SF2">
    <property type="entry name" value="FIBROUS SHEATH-INTERACTING PROTEIN 1"/>
    <property type="match status" value="1"/>
</dbReference>
<feature type="region of interest" description="Disordered" evidence="4">
    <location>
        <begin position="1"/>
        <end position="38"/>
    </location>
</feature>
<evidence type="ECO:0000256" key="4">
    <source>
        <dbReference type="SAM" id="MobiDB-lite"/>
    </source>
</evidence>
<dbReference type="AlphaFoldDB" id="A0A8C5NZX6"/>
<accession>A0A8C5NZX6</accession>
<sequence>MSMDIIKGNLDGISKPASSSRSCPGSRSSSASLEVLSSEPGSVKIEIVSKLYSDEEDHSSYNGLEERSRNDDKWVDYSEKVKLSREGSDEDLDWDEHQTIPKQSDDLQLEEDPQLQSAICKMHRLDKILAKRQCREKEIKRQGLEMRIKLWEEVKCAKNNEVLQTNEEIENTQKFFALTAASTEADEDTCFSVFHTQVPPEDYENHMQNVKKDFICDVRKSESSIKAEKPFANTEKTELRGKHSQDFIKRNIELAKNSKNPVAMIDREKKRLDELLKDLDDRDSGLSSSEGDQCCWLVPGEGYTLEATQHEQLAEIDAKLQELSSFSPTSFSSSPTYDDQNNEKVLRDMKEQRDQQCRLRVIDEKLRRIKEKVVSLFQVMFNCSHQFKRFQLF</sequence>
<feature type="compositionally biased region" description="Basic and acidic residues" evidence="4">
    <location>
        <begin position="95"/>
        <end position="105"/>
    </location>
</feature>
<evidence type="ECO:0000256" key="2">
    <source>
        <dbReference type="ARBA" id="ARBA00019480"/>
    </source>
</evidence>
<evidence type="ECO:0000313" key="5">
    <source>
        <dbReference type="Ensembl" id="ENSJJAP00000011972.1"/>
    </source>
</evidence>
<evidence type="ECO:0000256" key="1">
    <source>
        <dbReference type="ARBA" id="ARBA00010495"/>
    </source>
</evidence>
<organism evidence="5 6">
    <name type="scientific">Jaculus jaculus</name>
    <name type="common">Lesser Egyptian jerboa</name>
    <dbReference type="NCBI Taxonomy" id="51337"/>
    <lineage>
        <taxon>Eukaryota</taxon>
        <taxon>Metazoa</taxon>
        <taxon>Chordata</taxon>
        <taxon>Craniata</taxon>
        <taxon>Vertebrata</taxon>
        <taxon>Euteleostomi</taxon>
        <taxon>Mammalia</taxon>
        <taxon>Eutheria</taxon>
        <taxon>Euarchontoglires</taxon>
        <taxon>Glires</taxon>
        <taxon>Rodentia</taxon>
        <taxon>Myomorpha</taxon>
        <taxon>Dipodoidea</taxon>
        <taxon>Dipodidae</taxon>
        <taxon>Dipodinae</taxon>
        <taxon>Jaculus</taxon>
    </lineage>
</organism>
<dbReference type="InterPro" id="IPR026246">
    <property type="entry name" value="Fsip1"/>
</dbReference>
<keyword evidence="3" id="KW-0175">Coiled coil</keyword>
<name>A0A8C5NZX6_JACJA</name>
<dbReference type="Ensembl" id="ENSJJAT00000018454.1">
    <property type="protein sequence ID" value="ENSJJAP00000011972.1"/>
    <property type="gene ID" value="ENSJJAG00000015142.1"/>
</dbReference>
<comment type="similarity">
    <text evidence="1">Belongs to the FSIP1 family.</text>
</comment>
<dbReference type="Pfam" id="PF15554">
    <property type="entry name" value="FSIP1"/>
    <property type="match status" value="1"/>
</dbReference>
<keyword evidence="6" id="KW-1185">Reference proteome</keyword>
<feature type="compositionally biased region" description="Low complexity" evidence="4">
    <location>
        <begin position="14"/>
        <end position="38"/>
    </location>
</feature>
<evidence type="ECO:0000256" key="3">
    <source>
        <dbReference type="ARBA" id="ARBA00023054"/>
    </source>
</evidence>
<dbReference type="GeneTree" id="ENSGT00390000013879"/>
<gene>
    <name evidence="5" type="primary">Fsip1</name>
</gene>